<dbReference type="EMBL" id="FNWO01000021">
    <property type="protein sequence ID" value="SEH65196.1"/>
    <property type="molecule type" value="Genomic_DNA"/>
</dbReference>
<dbReference type="Proteomes" id="UP000182983">
    <property type="component" value="Unassembled WGS sequence"/>
</dbReference>
<dbReference type="OrthoDB" id="960855at2"/>
<proteinExistence type="predicted"/>
<dbReference type="AlphaFoldDB" id="A0A1H6JRS5"/>
<name>A0A1H6JRS5_MAGFU</name>
<evidence type="ECO:0000313" key="2">
    <source>
        <dbReference type="Proteomes" id="UP000182983"/>
    </source>
</evidence>
<reference evidence="2" key="1">
    <citation type="submission" date="2016-10" db="EMBL/GenBank/DDBJ databases">
        <authorList>
            <person name="Varghese N."/>
            <person name="Submissions S."/>
        </authorList>
    </citation>
    <scope>NUCLEOTIDE SEQUENCE [LARGE SCALE GENOMIC DNA]</scope>
    <source>
        <strain evidence="2">DSM 13234</strain>
    </source>
</reference>
<protein>
    <submittedName>
        <fullName evidence="1">Uncharacterized protein</fullName>
    </submittedName>
</protein>
<evidence type="ECO:0000313" key="1">
    <source>
        <dbReference type="EMBL" id="SEH65196.1"/>
    </source>
</evidence>
<sequence length="86" mass="9780">MRVQGAVVREQGVTFAIAIVKKHVIDNQAEARRAINAFTQVFPGMPVVLMAQDHRGCPIYYGRQDISRFLANVPMHAIPWREYTLN</sequence>
<gene>
    <name evidence="1" type="ORF">SAMN04244559_03316</name>
</gene>
<keyword evidence="2" id="KW-1185">Reference proteome</keyword>
<accession>A0A1H6JRS5</accession>
<dbReference type="RefSeq" id="WP_074770621.1">
    <property type="nucleotide sequence ID" value="NZ_FNWO01000021.1"/>
</dbReference>
<organism evidence="1 2">
    <name type="scientific">Magnetospirillum fulvum</name>
    <name type="common">Rhodospirillum fulvum</name>
    <dbReference type="NCBI Taxonomy" id="1082"/>
    <lineage>
        <taxon>Bacteria</taxon>
        <taxon>Pseudomonadati</taxon>
        <taxon>Pseudomonadota</taxon>
        <taxon>Alphaproteobacteria</taxon>
        <taxon>Rhodospirillales</taxon>
        <taxon>Rhodospirillaceae</taxon>
        <taxon>Magnetospirillum</taxon>
    </lineage>
</organism>